<organism evidence="1 2">
    <name type="scientific">Pirellulimonas nuda</name>
    <dbReference type="NCBI Taxonomy" id="2528009"/>
    <lineage>
        <taxon>Bacteria</taxon>
        <taxon>Pseudomonadati</taxon>
        <taxon>Planctomycetota</taxon>
        <taxon>Planctomycetia</taxon>
        <taxon>Pirellulales</taxon>
        <taxon>Lacipirellulaceae</taxon>
        <taxon>Pirellulimonas</taxon>
    </lineage>
</organism>
<keyword evidence="2" id="KW-1185">Reference proteome</keyword>
<evidence type="ECO:0008006" key="3">
    <source>
        <dbReference type="Google" id="ProtNLM"/>
    </source>
</evidence>
<dbReference type="Proteomes" id="UP000317429">
    <property type="component" value="Chromosome"/>
</dbReference>
<proteinExistence type="predicted"/>
<evidence type="ECO:0000313" key="1">
    <source>
        <dbReference type="EMBL" id="QDU88760.1"/>
    </source>
</evidence>
<dbReference type="AlphaFoldDB" id="A0A518DBA9"/>
<gene>
    <name evidence="1" type="ORF">Pla175_21420</name>
</gene>
<dbReference type="SUPFAM" id="SSF63446">
    <property type="entry name" value="Type I dockerin domain"/>
    <property type="match status" value="1"/>
</dbReference>
<dbReference type="EMBL" id="CP036291">
    <property type="protein sequence ID" value="QDU88760.1"/>
    <property type="molecule type" value="Genomic_DNA"/>
</dbReference>
<dbReference type="InterPro" id="IPR036439">
    <property type="entry name" value="Dockerin_dom_sf"/>
</dbReference>
<protein>
    <recommendedName>
        <fullName evidence="3">PEP-CTERM protein-sorting domain-containing protein</fullName>
    </recommendedName>
</protein>
<dbReference type="GO" id="GO:0000272">
    <property type="term" value="P:polysaccharide catabolic process"/>
    <property type="evidence" value="ECO:0007669"/>
    <property type="project" value="InterPro"/>
</dbReference>
<dbReference type="KEGG" id="pnd:Pla175_21420"/>
<sequence length="159" mass="16199">MFRVGVTDITDVNLDGVTNALDKAIVMANLGAMADLDGLNGPTFFEGEINNDLLVNELDLAFFGTPGDYNDDGAVNAADYTVWRDNLGAANEDALNGNGSGSGGVDAADYTLWKNEFGNGASGALQAASVPEPGAALLSVLAFAALAGGRARSLAGRRG</sequence>
<reference evidence="1 2" key="1">
    <citation type="submission" date="2019-02" db="EMBL/GenBank/DDBJ databases">
        <title>Deep-cultivation of Planctomycetes and their phenomic and genomic characterization uncovers novel biology.</title>
        <authorList>
            <person name="Wiegand S."/>
            <person name="Jogler M."/>
            <person name="Boedeker C."/>
            <person name="Pinto D."/>
            <person name="Vollmers J."/>
            <person name="Rivas-Marin E."/>
            <person name="Kohn T."/>
            <person name="Peeters S.H."/>
            <person name="Heuer A."/>
            <person name="Rast P."/>
            <person name="Oberbeckmann S."/>
            <person name="Bunk B."/>
            <person name="Jeske O."/>
            <person name="Meyerdierks A."/>
            <person name="Storesund J.E."/>
            <person name="Kallscheuer N."/>
            <person name="Luecker S."/>
            <person name="Lage O.M."/>
            <person name="Pohl T."/>
            <person name="Merkel B.J."/>
            <person name="Hornburger P."/>
            <person name="Mueller R.-W."/>
            <person name="Bruemmer F."/>
            <person name="Labrenz M."/>
            <person name="Spormann A.M."/>
            <person name="Op den Camp H."/>
            <person name="Overmann J."/>
            <person name="Amann R."/>
            <person name="Jetten M.S.M."/>
            <person name="Mascher T."/>
            <person name="Medema M.H."/>
            <person name="Devos D.P."/>
            <person name="Kaster A.-K."/>
            <person name="Ovreas L."/>
            <person name="Rohde M."/>
            <person name="Galperin M.Y."/>
            <person name="Jogler C."/>
        </authorList>
    </citation>
    <scope>NUCLEOTIDE SEQUENCE [LARGE SCALE GENOMIC DNA]</scope>
    <source>
        <strain evidence="1 2">Pla175</strain>
    </source>
</reference>
<name>A0A518DBA9_9BACT</name>
<evidence type="ECO:0000313" key="2">
    <source>
        <dbReference type="Proteomes" id="UP000317429"/>
    </source>
</evidence>
<accession>A0A518DBA9</accession>